<gene>
    <name evidence="3" type="ORF">ABW02_11205</name>
</gene>
<dbReference type="Pfam" id="PF13561">
    <property type="entry name" value="adh_short_C2"/>
    <property type="match status" value="1"/>
</dbReference>
<dbReference type="PRINTS" id="PR00080">
    <property type="entry name" value="SDRFAMILY"/>
</dbReference>
<protein>
    <submittedName>
        <fullName evidence="3">3-ketoacyl-ACP reductase</fullName>
    </submittedName>
</protein>
<dbReference type="PRINTS" id="PR00081">
    <property type="entry name" value="GDHRDH"/>
</dbReference>
<organism evidence="3 4">
    <name type="scientific">Niallia circulans</name>
    <name type="common">Bacillus circulans</name>
    <dbReference type="NCBI Taxonomy" id="1397"/>
    <lineage>
        <taxon>Bacteria</taxon>
        <taxon>Bacillati</taxon>
        <taxon>Bacillota</taxon>
        <taxon>Bacilli</taxon>
        <taxon>Bacillales</taxon>
        <taxon>Bacillaceae</taxon>
        <taxon>Niallia</taxon>
    </lineage>
</organism>
<evidence type="ECO:0000256" key="1">
    <source>
        <dbReference type="ARBA" id="ARBA00006484"/>
    </source>
</evidence>
<accession>A0A0J1LBE5</accession>
<comment type="caution">
    <text evidence="3">The sequence shown here is derived from an EMBL/GenBank/DDBJ whole genome shotgun (WGS) entry which is preliminary data.</text>
</comment>
<comment type="similarity">
    <text evidence="1">Belongs to the short-chain dehydrogenases/reductases (SDR) family.</text>
</comment>
<proteinExistence type="inferred from homology"/>
<evidence type="ECO:0000313" key="3">
    <source>
        <dbReference type="EMBL" id="KLV26250.1"/>
    </source>
</evidence>
<reference evidence="3 4" key="1">
    <citation type="submission" date="2015-05" db="EMBL/GenBank/DDBJ databases">
        <title>Whole genome sequence and identification of bacterial endophytes from Costus igneus.</title>
        <authorList>
            <person name="Lee Y.P."/>
            <person name="Gan H.M."/>
            <person name="Eng W."/>
            <person name="Wheatley M.S."/>
            <person name="Caraballo A."/>
            <person name="Polter S."/>
            <person name="Savka M.A."/>
            <person name="Hudson A.O."/>
        </authorList>
    </citation>
    <scope>NUCLEOTIDE SEQUENCE [LARGE SCALE GENOMIC DNA]</scope>
    <source>
        <strain evidence="3 4">RIT379</strain>
    </source>
</reference>
<name>A0A0J1LBE5_NIACI</name>
<dbReference type="GO" id="GO:0008206">
    <property type="term" value="P:bile acid metabolic process"/>
    <property type="evidence" value="ECO:0007669"/>
    <property type="project" value="UniProtKB-ARBA"/>
</dbReference>
<dbReference type="Proteomes" id="UP000036045">
    <property type="component" value="Unassembled WGS sequence"/>
</dbReference>
<keyword evidence="2" id="KW-0560">Oxidoreductase</keyword>
<dbReference type="FunFam" id="3.40.50.720:FF:000084">
    <property type="entry name" value="Short-chain dehydrogenase reductase"/>
    <property type="match status" value="1"/>
</dbReference>
<dbReference type="RefSeq" id="WP_047942184.1">
    <property type="nucleotide sequence ID" value="NZ_CP053989.1"/>
</dbReference>
<dbReference type="OrthoDB" id="9803333at2"/>
<evidence type="ECO:0000256" key="2">
    <source>
        <dbReference type="ARBA" id="ARBA00023002"/>
    </source>
</evidence>
<evidence type="ECO:0000313" key="4">
    <source>
        <dbReference type="Proteomes" id="UP000036045"/>
    </source>
</evidence>
<dbReference type="PATRIC" id="fig|1397.4.peg.5564"/>
<dbReference type="EMBL" id="LDPH01000009">
    <property type="protein sequence ID" value="KLV26250.1"/>
    <property type="molecule type" value="Genomic_DNA"/>
</dbReference>
<dbReference type="GeneID" id="56350937"/>
<keyword evidence="4" id="KW-1185">Reference proteome</keyword>
<dbReference type="NCBIfam" id="NF004203">
    <property type="entry name" value="PRK05653.2-4"/>
    <property type="match status" value="1"/>
</dbReference>
<dbReference type="CDD" id="cd05233">
    <property type="entry name" value="SDR_c"/>
    <property type="match status" value="1"/>
</dbReference>
<dbReference type="AlphaFoldDB" id="A0A0J1LBE5"/>
<dbReference type="InterPro" id="IPR036291">
    <property type="entry name" value="NAD(P)-bd_dom_sf"/>
</dbReference>
<sequence length="260" mass="27984">MNDLKNKVAIITGAASGIGKAAAISLANKGMKVALVDLNADELEEVKATINKKGQEAISLEANVAEPPSIQQAIEETVKKWNRIDTVFINAGINGAVSSIEDLTPSEWDTTIETNLKSTFLTVKYSIPHMKTNGGSIIITSSINGNRIFKNFGMSAYSTSKAGQVAFGKMAALELAQYKIRVNMICPGAIDTNIEKNTFKDEEHLKEITIPVEYPDGNQPLSQQSGSAQQVADLVYFLSSDLSNHITGTEVYIDGAESLL</sequence>
<dbReference type="PANTHER" id="PTHR42760">
    <property type="entry name" value="SHORT-CHAIN DEHYDROGENASES/REDUCTASES FAMILY MEMBER"/>
    <property type="match status" value="1"/>
</dbReference>
<dbReference type="GO" id="GO:0016616">
    <property type="term" value="F:oxidoreductase activity, acting on the CH-OH group of donors, NAD or NADP as acceptor"/>
    <property type="evidence" value="ECO:0007669"/>
    <property type="project" value="TreeGrafter"/>
</dbReference>
<dbReference type="InterPro" id="IPR002347">
    <property type="entry name" value="SDR_fam"/>
</dbReference>
<dbReference type="SUPFAM" id="SSF51735">
    <property type="entry name" value="NAD(P)-binding Rossmann-fold domains"/>
    <property type="match status" value="1"/>
</dbReference>
<dbReference type="Gene3D" id="3.40.50.720">
    <property type="entry name" value="NAD(P)-binding Rossmann-like Domain"/>
    <property type="match status" value="1"/>
</dbReference>